<sequence>MFKKPFIVIAVLCIITIAAYSDDDWHKFTLWIDKNHIGLKADFYGKEGSDKCYNLPYYINDEATSINTRGGCVALYQHANCHGRRVIFKMDCSSDRCCPHNNFVACGFNDEASSYEMC</sequence>
<dbReference type="Proteomes" id="UP000492821">
    <property type="component" value="Unassembled WGS sequence"/>
</dbReference>
<accession>A0A7E4W7Z0</accession>
<organism evidence="2 3">
    <name type="scientific">Panagrellus redivivus</name>
    <name type="common">Microworm</name>
    <dbReference type="NCBI Taxonomy" id="6233"/>
    <lineage>
        <taxon>Eukaryota</taxon>
        <taxon>Metazoa</taxon>
        <taxon>Ecdysozoa</taxon>
        <taxon>Nematoda</taxon>
        <taxon>Chromadorea</taxon>
        <taxon>Rhabditida</taxon>
        <taxon>Tylenchina</taxon>
        <taxon>Panagrolaimomorpha</taxon>
        <taxon>Panagrolaimoidea</taxon>
        <taxon>Panagrolaimidae</taxon>
        <taxon>Panagrellus</taxon>
    </lineage>
</organism>
<name>A0A7E4W7Z0_PANRE</name>
<dbReference type="WBParaSite" id="Pan_g7956.t1">
    <property type="protein sequence ID" value="Pan_g7956.t1"/>
    <property type="gene ID" value="Pan_g7956"/>
</dbReference>
<feature type="chain" id="PRO_5028821877" evidence="1">
    <location>
        <begin position="22"/>
        <end position="118"/>
    </location>
</feature>
<proteinExistence type="predicted"/>
<reference evidence="3" key="2">
    <citation type="submission" date="2020-10" db="UniProtKB">
        <authorList>
            <consortium name="WormBaseParasite"/>
        </authorList>
    </citation>
    <scope>IDENTIFICATION</scope>
</reference>
<keyword evidence="1" id="KW-0732">Signal</keyword>
<dbReference type="SUPFAM" id="SSF49695">
    <property type="entry name" value="gamma-Crystallin-like"/>
    <property type="match status" value="1"/>
</dbReference>
<keyword evidence="2" id="KW-1185">Reference proteome</keyword>
<evidence type="ECO:0000256" key="1">
    <source>
        <dbReference type="SAM" id="SignalP"/>
    </source>
</evidence>
<evidence type="ECO:0000313" key="3">
    <source>
        <dbReference type="WBParaSite" id="Pan_g7956.t1"/>
    </source>
</evidence>
<reference evidence="2" key="1">
    <citation type="journal article" date="2013" name="Genetics">
        <title>The draft genome and transcriptome of Panagrellus redivivus are shaped by the harsh demands of a free-living lifestyle.</title>
        <authorList>
            <person name="Srinivasan J."/>
            <person name="Dillman A.R."/>
            <person name="Macchietto M.G."/>
            <person name="Heikkinen L."/>
            <person name="Lakso M."/>
            <person name="Fracchia K.M."/>
            <person name="Antoshechkin I."/>
            <person name="Mortazavi A."/>
            <person name="Wong G."/>
            <person name="Sternberg P.W."/>
        </authorList>
    </citation>
    <scope>NUCLEOTIDE SEQUENCE [LARGE SCALE GENOMIC DNA]</scope>
    <source>
        <strain evidence="2">MT8872</strain>
    </source>
</reference>
<dbReference type="Gene3D" id="2.60.20.10">
    <property type="entry name" value="Crystallins"/>
    <property type="match status" value="1"/>
</dbReference>
<feature type="signal peptide" evidence="1">
    <location>
        <begin position="1"/>
        <end position="21"/>
    </location>
</feature>
<protein>
    <submittedName>
        <fullName evidence="3">Chitin-binding type-2 domain-containing protein</fullName>
    </submittedName>
</protein>
<evidence type="ECO:0000313" key="2">
    <source>
        <dbReference type="Proteomes" id="UP000492821"/>
    </source>
</evidence>
<dbReference type="AlphaFoldDB" id="A0A7E4W7Z0"/>
<dbReference type="InterPro" id="IPR011024">
    <property type="entry name" value="G_crystallin-like"/>
</dbReference>